<dbReference type="EMBL" id="CP074691">
    <property type="protein sequence ID" value="QVL35436.1"/>
    <property type="molecule type" value="Genomic_DNA"/>
</dbReference>
<evidence type="ECO:0000313" key="1">
    <source>
        <dbReference type="EMBL" id="QVL35436.1"/>
    </source>
</evidence>
<protein>
    <submittedName>
        <fullName evidence="1">Uncharacterized protein</fullName>
    </submittedName>
</protein>
<gene>
    <name evidence="1" type="ORF">KIH16_09535</name>
</gene>
<keyword evidence="2" id="KW-1185">Reference proteome</keyword>
<name>A0ACD1DTI7_9BACT</name>
<evidence type="ECO:0000313" key="2">
    <source>
        <dbReference type="Proteomes" id="UP000682204"/>
    </source>
</evidence>
<accession>A0ACD1DTI7</accession>
<reference evidence="1" key="1">
    <citation type="submission" date="2021-05" db="EMBL/GenBank/DDBJ databases">
        <title>An isolated secondary fermenter in methanogenic hydrocarbon-degrading communities.</title>
        <authorList>
            <person name="Liu Y.-F."/>
            <person name="Liu Z.-l."/>
        </authorList>
    </citation>
    <scope>NUCLEOTIDE SEQUENCE</scope>
    <source>
        <strain evidence="1">L-13</strain>
    </source>
</reference>
<organism evidence="1 2">
    <name type="scientific">Aminirod propionatiphilus</name>
    <dbReference type="NCBI Taxonomy" id="3415223"/>
    <lineage>
        <taxon>Bacteria</taxon>
        <taxon>Thermotogati</taxon>
        <taxon>Synergistota</taxon>
        <taxon>Synergistia</taxon>
        <taxon>Synergistales</taxon>
        <taxon>Aminiphilaceae</taxon>
        <taxon>Aminirod</taxon>
    </lineage>
</organism>
<proteinExistence type="predicted"/>
<sequence length="409" mass="46170">MRERMAVVLLLAAALSLAGPAEALSVRGLPEWSLPLAERGLRAVWEQMPSEQADEGRVRLLRLVAERLFDGYSIGSVDILKGEPTVSFVALEPVRWKVALFAPDLPDPLDGWFDSDLEGIRASLALLLDGLPPAALSWCGRALEETVRDRIGECLPGWTSSLIFRSEEAEWTMEVRFAPQGTLLLAFDPHLVSTTLPVTLLRTDLKDNVLEGLEPLLGLPVAWLAHHRSRIESWIGEGLTDRRVVSRTAARVDVDFRPERISAVDVSVESRRYVLWAWASAYAGTADRYPEVGIHLGRRAQLFRWWEGELYYEGIVEMKDFELESRWGFRWSPWGDVWLGVETVYPGSLLWGRLSLGGRVGEPYLWGRFSEESDHNFGLGYRLTEFISLELHYDNGDEDRLSLRAIGNL</sequence>
<dbReference type="Proteomes" id="UP000682204">
    <property type="component" value="Chromosome"/>
</dbReference>